<proteinExistence type="predicted"/>
<dbReference type="PANTHER" id="PTHR30143:SF0">
    <property type="entry name" value="2-KETO-4-PENTENOATE HYDRATASE"/>
    <property type="match status" value="1"/>
</dbReference>
<dbReference type="EMBL" id="JAXLPB010000002">
    <property type="protein sequence ID" value="MDY8108882.1"/>
    <property type="molecule type" value="Genomic_DNA"/>
</dbReference>
<sequence>MDASERDPIDAFAARLIEARRSGRRIPRAQAEAAGSDLTIGGAYGVQASVCRALGPARAFKTGRKALDLPVIVAPVLESGLRGDGAVFSARELGGCGIELEIGFRLDRPLPPVEAEDFAERARGCVTPLPVIEIIDGRIEAFTELSDALKLADNQMNGGLVWAEPQADGATPDFVQPVTDLRFDGRQIVSGPCPVPGGDAFDIFVAFARAIGDHCGGFQPGQIVTTGSLTGMLFVEPGTRIEGRIEGLGTISVSYE</sequence>
<reference evidence="1 2" key="1">
    <citation type="submission" date="2023-12" db="EMBL/GenBank/DDBJ databases">
        <title>Description of Novel Strain Fulvimarina sp. 2208YS6-2-32 isolated from Uroteuthis (Photololigo) edulis.</title>
        <authorList>
            <person name="Park J.-S."/>
        </authorList>
    </citation>
    <scope>NUCLEOTIDE SEQUENCE [LARGE SCALE GENOMIC DNA]</scope>
    <source>
        <strain evidence="1 2">2208YS6-2-32</strain>
    </source>
</reference>
<protein>
    <recommendedName>
        <fullName evidence="3">2-keto-4-pentenoate hydratase</fullName>
    </recommendedName>
</protein>
<dbReference type="Proteomes" id="UP001294412">
    <property type="component" value="Unassembled WGS sequence"/>
</dbReference>
<evidence type="ECO:0000313" key="2">
    <source>
        <dbReference type="Proteomes" id="UP001294412"/>
    </source>
</evidence>
<evidence type="ECO:0008006" key="3">
    <source>
        <dbReference type="Google" id="ProtNLM"/>
    </source>
</evidence>
<dbReference type="InterPro" id="IPR036663">
    <property type="entry name" value="Fumarylacetoacetase_C_sf"/>
</dbReference>
<dbReference type="PANTHER" id="PTHR30143">
    <property type="entry name" value="ACID HYDRATASE"/>
    <property type="match status" value="1"/>
</dbReference>
<dbReference type="SUPFAM" id="SSF56529">
    <property type="entry name" value="FAH"/>
    <property type="match status" value="1"/>
</dbReference>
<evidence type="ECO:0000313" key="1">
    <source>
        <dbReference type="EMBL" id="MDY8108882.1"/>
    </source>
</evidence>
<dbReference type="RefSeq" id="WP_322186349.1">
    <property type="nucleotide sequence ID" value="NZ_JAXLPB010000002.1"/>
</dbReference>
<accession>A0ABU5I174</accession>
<organism evidence="1 2">
    <name type="scientific">Fulvimarina uroteuthidis</name>
    <dbReference type="NCBI Taxonomy" id="3098149"/>
    <lineage>
        <taxon>Bacteria</taxon>
        <taxon>Pseudomonadati</taxon>
        <taxon>Pseudomonadota</taxon>
        <taxon>Alphaproteobacteria</taxon>
        <taxon>Hyphomicrobiales</taxon>
        <taxon>Aurantimonadaceae</taxon>
        <taxon>Fulvimarina</taxon>
    </lineage>
</organism>
<dbReference type="Gene3D" id="3.90.850.10">
    <property type="entry name" value="Fumarylacetoacetase-like, C-terminal domain"/>
    <property type="match status" value="1"/>
</dbReference>
<gene>
    <name evidence="1" type="ORF">U0C82_06955</name>
</gene>
<comment type="caution">
    <text evidence="1">The sequence shown here is derived from an EMBL/GenBank/DDBJ whole genome shotgun (WGS) entry which is preliminary data.</text>
</comment>
<name>A0ABU5I174_9HYPH</name>
<dbReference type="InterPro" id="IPR050772">
    <property type="entry name" value="Hydratase-Decarb/MhpD_sf"/>
</dbReference>
<keyword evidence="2" id="KW-1185">Reference proteome</keyword>